<evidence type="ECO:0000256" key="5">
    <source>
        <dbReference type="ARBA" id="ARBA00023136"/>
    </source>
</evidence>
<keyword evidence="3 7" id="KW-0812">Transmembrane</keyword>
<comment type="similarity">
    <text evidence="2">Belongs to the major facilitator superfamily.</text>
</comment>
<feature type="region of interest" description="Disordered" evidence="6">
    <location>
        <begin position="268"/>
        <end position="312"/>
    </location>
</feature>
<comment type="subcellular location">
    <subcellularLocation>
        <location evidence="1">Membrane</location>
        <topology evidence="1">Multi-pass membrane protein</topology>
    </subcellularLocation>
</comment>
<feature type="compositionally biased region" description="Basic and acidic residues" evidence="6">
    <location>
        <begin position="303"/>
        <end position="312"/>
    </location>
</feature>
<evidence type="ECO:0000313" key="8">
    <source>
        <dbReference type="Ensembl" id="ENSSGRP00000027581.1"/>
    </source>
</evidence>
<evidence type="ECO:0000256" key="1">
    <source>
        <dbReference type="ARBA" id="ARBA00004141"/>
    </source>
</evidence>
<dbReference type="Proteomes" id="UP000472262">
    <property type="component" value="Unassembled WGS sequence"/>
</dbReference>
<reference evidence="8" key="1">
    <citation type="submission" date="2025-08" db="UniProtKB">
        <authorList>
            <consortium name="Ensembl"/>
        </authorList>
    </citation>
    <scope>IDENTIFICATION</scope>
</reference>
<evidence type="ECO:0000256" key="7">
    <source>
        <dbReference type="SAM" id="Phobius"/>
    </source>
</evidence>
<feature type="compositionally biased region" description="Acidic residues" evidence="6">
    <location>
        <begin position="293"/>
        <end position="302"/>
    </location>
</feature>
<evidence type="ECO:0000256" key="3">
    <source>
        <dbReference type="ARBA" id="ARBA00022692"/>
    </source>
</evidence>
<feature type="transmembrane region" description="Helical" evidence="7">
    <location>
        <begin position="109"/>
        <end position="129"/>
    </location>
</feature>
<evidence type="ECO:0000256" key="6">
    <source>
        <dbReference type="SAM" id="MobiDB-lite"/>
    </source>
</evidence>
<dbReference type="PANTHER" id="PTHR23121">
    <property type="entry name" value="SODIUM-DEPENDENT GLUCOSE TRANSPORTER 1"/>
    <property type="match status" value="1"/>
</dbReference>
<protein>
    <submittedName>
        <fullName evidence="8">Major facilitator superfamily domain containing 4B</fullName>
    </submittedName>
</protein>
<evidence type="ECO:0000256" key="2">
    <source>
        <dbReference type="ARBA" id="ARBA00008335"/>
    </source>
</evidence>
<evidence type="ECO:0000256" key="4">
    <source>
        <dbReference type="ARBA" id="ARBA00022989"/>
    </source>
</evidence>
<dbReference type="SUPFAM" id="SSF103473">
    <property type="entry name" value="MFS general substrate transporter"/>
    <property type="match status" value="1"/>
</dbReference>
<dbReference type="AlphaFoldDB" id="A0A672LNQ1"/>
<dbReference type="GO" id="GO:0016020">
    <property type="term" value="C:membrane"/>
    <property type="evidence" value="ECO:0007669"/>
    <property type="project" value="UniProtKB-SubCell"/>
</dbReference>
<dbReference type="Gene3D" id="1.20.1250.20">
    <property type="entry name" value="MFS general substrate transporter like domains"/>
    <property type="match status" value="1"/>
</dbReference>
<proteinExistence type="inferred from homology"/>
<keyword evidence="9" id="KW-1185">Reference proteome</keyword>
<keyword evidence="4 7" id="KW-1133">Transmembrane helix</keyword>
<dbReference type="InterPro" id="IPR036259">
    <property type="entry name" value="MFS_trans_sf"/>
</dbReference>
<feature type="transmembrane region" description="Helical" evidence="7">
    <location>
        <begin position="149"/>
        <end position="168"/>
    </location>
</feature>
<dbReference type="PANTHER" id="PTHR23121:SF9">
    <property type="entry name" value="SODIUM-DEPENDENT GLUCOSE TRANSPORTER 1"/>
    <property type="match status" value="1"/>
</dbReference>
<evidence type="ECO:0000313" key="9">
    <source>
        <dbReference type="Proteomes" id="UP000472262"/>
    </source>
</evidence>
<sequence length="312" mass="34493">MAISVLGPTFEDLAVNVNKNISNLSYIFVGRSSGYIGGSLLGGILFDCMNPHLLLGKAYRLHRQNKFVLNERAILIFNFCKSFTYESVITDYRSWKAVLQTPQHTRIPAVLVLFFFYVGSEVAYGFFIFTYGKDYVGMKPVEAAGLNSLFWGTFAAGRGLAIFFAALLRNPPMLWVCTAIYGVSMSTTFPSGISWVEQYTTVTGRSAAVFVVGAALGEMVLPALLGLLLGQLQNQPLLMYLALGTSTFTSILFPVMYKIASPGGDATLRKMPGRHTKDADESEYQQALLDNAKEEEEQENESEADHWNDADF</sequence>
<organism evidence="8 9">
    <name type="scientific">Sinocyclocheilus grahami</name>
    <name type="common">Dianchi golden-line fish</name>
    <name type="synonym">Barbus grahami</name>
    <dbReference type="NCBI Taxonomy" id="75366"/>
    <lineage>
        <taxon>Eukaryota</taxon>
        <taxon>Metazoa</taxon>
        <taxon>Chordata</taxon>
        <taxon>Craniata</taxon>
        <taxon>Vertebrata</taxon>
        <taxon>Euteleostomi</taxon>
        <taxon>Actinopterygii</taxon>
        <taxon>Neopterygii</taxon>
        <taxon>Teleostei</taxon>
        <taxon>Ostariophysi</taxon>
        <taxon>Cypriniformes</taxon>
        <taxon>Cyprinidae</taxon>
        <taxon>Cyprininae</taxon>
        <taxon>Sinocyclocheilus</taxon>
    </lineage>
</organism>
<reference evidence="8" key="2">
    <citation type="submission" date="2025-09" db="UniProtKB">
        <authorList>
            <consortium name="Ensembl"/>
        </authorList>
    </citation>
    <scope>IDENTIFICATION</scope>
</reference>
<feature type="transmembrane region" description="Helical" evidence="7">
    <location>
        <begin position="175"/>
        <end position="196"/>
    </location>
</feature>
<dbReference type="Ensembl" id="ENSSGRT00000029672.1">
    <property type="protein sequence ID" value="ENSSGRP00000027581.1"/>
    <property type="gene ID" value="ENSSGRG00000015814.1"/>
</dbReference>
<feature type="transmembrane region" description="Helical" evidence="7">
    <location>
        <begin position="237"/>
        <end position="257"/>
    </location>
</feature>
<keyword evidence="5 7" id="KW-0472">Membrane</keyword>
<accession>A0A672LNQ1</accession>
<feature type="transmembrane region" description="Helical" evidence="7">
    <location>
        <begin position="208"/>
        <end position="230"/>
    </location>
</feature>
<name>A0A672LNQ1_SINGR</name>